<dbReference type="InterPro" id="IPR001451">
    <property type="entry name" value="Hexapep"/>
</dbReference>
<dbReference type="InterPro" id="IPR051159">
    <property type="entry name" value="Hexapeptide_acetyltransf"/>
</dbReference>
<dbReference type="BioCyc" id="ELEN479437:G1GFY-653-MONOMER"/>
<dbReference type="Pfam" id="PF00132">
    <property type="entry name" value="Hexapep"/>
    <property type="match status" value="1"/>
</dbReference>
<sequence length="225" mass="24892">MEVKKGGLEEDHQSSSLKEKIVNRKKPIHLFILNGIDAFFVFGFVKVFGILAYDRKFLSGKQFEHFWSPGWRWAFNGMIRKLLTGHGRGIPWPIGRSCDCGRNVDFHIDDLNNFNGTALFQTFGNARIRVGRGVWIARGCSLITANHDLADPDVHAEPQNIDLGDHCWLGANVVITPGVVLGPHTVVGANAVVTKGFPEGHCVLGGVPAKVIKRLDNTLEKEADR</sequence>
<comment type="similarity">
    <text evidence="1">Belongs to the transferase hexapeptide repeat family.</text>
</comment>
<keyword evidence="2 4" id="KW-0808">Transferase</keyword>
<keyword evidence="5" id="KW-1185">Reference proteome</keyword>
<dbReference type="eggNOG" id="COG0110">
    <property type="taxonomic scope" value="Bacteria"/>
</dbReference>
<dbReference type="HOGENOM" id="CLU_051638_7_4_11"/>
<dbReference type="STRING" id="479437.Elen_0645"/>
<dbReference type="SUPFAM" id="SSF51161">
    <property type="entry name" value="Trimeric LpxA-like enzymes"/>
    <property type="match status" value="1"/>
</dbReference>
<name>C8WM76_EGGLE</name>
<dbReference type="Gene3D" id="2.160.10.10">
    <property type="entry name" value="Hexapeptide repeat proteins"/>
    <property type="match status" value="1"/>
</dbReference>
<dbReference type="PaxDb" id="479437-Elen_0645"/>
<evidence type="ECO:0000256" key="2">
    <source>
        <dbReference type="ARBA" id="ARBA00022679"/>
    </source>
</evidence>
<dbReference type="CDD" id="cd04647">
    <property type="entry name" value="LbH_MAT_like"/>
    <property type="match status" value="1"/>
</dbReference>
<accession>C8WM76</accession>
<dbReference type="OrthoDB" id="2643438at2"/>
<evidence type="ECO:0000313" key="5">
    <source>
        <dbReference type="Proteomes" id="UP000001377"/>
    </source>
</evidence>
<dbReference type="InterPro" id="IPR011004">
    <property type="entry name" value="Trimer_LpxA-like_sf"/>
</dbReference>
<keyword evidence="3" id="KW-0812">Transmembrane</keyword>
<dbReference type="GO" id="GO:0008374">
    <property type="term" value="F:O-acyltransferase activity"/>
    <property type="evidence" value="ECO:0007669"/>
    <property type="project" value="TreeGrafter"/>
</dbReference>
<protein>
    <submittedName>
        <fullName evidence="4">Acetyltransferase (Isoleucine patch superfamily)-like protein</fullName>
    </submittedName>
</protein>
<dbReference type="EMBL" id="CP001726">
    <property type="protein sequence ID" value="ACV54630.1"/>
    <property type="molecule type" value="Genomic_DNA"/>
</dbReference>
<dbReference type="PANTHER" id="PTHR23416">
    <property type="entry name" value="SIALIC ACID SYNTHASE-RELATED"/>
    <property type="match status" value="1"/>
</dbReference>
<evidence type="ECO:0000256" key="1">
    <source>
        <dbReference type="ARBA" id="ARBA00007274"/>
    </source>
</evidence>
<dbReference type="KEGG" id="ele:Elen_0645"/>
<dbReference type="PANTHER" id="PTHR23416:SF23">
    <property type="entry name" value="ACETYLTRANSFERASE C18B11.09C-RELATED"/>
    <property type="match status" value="1"/>
</dbReference>
<evidence type="ECO:0000256" key="3">
    <source>
        <dbReference type="SAM" id="Phobius"/>
    </source>
</evidence>
<reference evidence="4 5" key="1">
    <citation type="journal article" date="2009" name="Stand. Genomic Sci.">
        <title>Complete genome sequence of Eggerthella lenta type strain (IPP VPI 0255).</title>
        <authorList>
            <person name="Saunders E."/>
            <person name="Pukall R."/>
            <person name="Abt B."/>
            <person name="Lapidus A."/>
            <person name="Glavina Del Rio T."/>
            <person name="Copeland A."/>
            <person name="Tice H."/>
            <person name="Cheng J.F."/>
            <person name="Lucas S."/>
            <person name="Chen F."/>
            <person name="Nolan M."/>
            <person name="Bruce D."/>
            <person name="Goodwin L."/>
            <person name="Pitluck S."/>
            <person name="Ivanova N."/>
            <person name="Mavromatis K."/>
            <person name="Ovchinnikova G."/>
            <person name="Pati A."/>
            <person name="Chen A."/>
            <person name="Palaniappan K."/>
            <person name="Land M."/>
            <person name="Hauser L."/>
            <person name="Chang Y.J."/>
            <person name="Jeffries C.D."/>
            <person name="Chain P."/>
            <person name="Meincke L."/>
            <person name="Sims D."/>
            <person name="Brettin T."/>
            <person name="Detter J.C."/>
            <person name="Goker M."/>
            <person name="Bristow J."/>
            <person name="Eisen J.A."/>
            <person name="Markowitz V."/>
            <person name="Hugenholtz P."/>
            <person name="Kyrpides N.C."/>
            <person name="Klenk H.P."/>
            <person name="Han C."/>
        </authorList>
    </citation>
    <scope>NUCLEOTIDE SEQUENCE [LARGE SCALE GENOMIC DNA]</scope>
    <source>
        <strain evidence="5">ATCC 25559 / DSM 2243 / CCUG 17323 / JCM 9979 / KCTC 3265 / NCTC 11813 / VPI 0255 / 1899 B</strain>
    </source>
</reference>
<feature type="transmembrane region" description="Helical" evidence="3">
    <location>
        <begin position="28"/>
        <end position="53"/>
    </location>
</feature>
<organism evidence="4 5">
    <name type="scientific">Eggerthella lenta (strain ATCC 25559 / DSM 2243 / CCUG 17323 / JCM 9979 / KCTC 3265 / NCTC 11813 / VPI 0255 / 1899 B)</name>
    <name type="common">Eubacterium lentum</name>
    <dbReference type="NCBI Taxonomy" id="479437"/>
    <lineage>
        <taxon>Bacteria</taxon>
        <taxon>Bacillati</taxon>
        <taxon>Actinomycetota</taxon>
        <taxon>Coriobacteriia</taxon>
        <taxon>Eggerthellales</taxon>
        <taxon>Eggerthellaceae</taxon>
        <taxon>Eggerthella</taxon>
    </lineage>
</organism>
<dbReference type="Proteomes" id="UP000001377">
    <property type="component" value="Chromosome"/>
</dbReference>
<keyword evidence="3" id="KW-0472">Membrane</keyword>
<gene>
    <name evidence="4" type="ordered locus">Elen_0645</name>
</gene>
<evidence type="ECO:0000313" key="4">
    <source>
        <dbReference type="EMBL" id="ACV54630.1"/>
    </source>
</evidence>
<proteinExistence type="inferred from homology"/>
<keyword evidence="3" id="KW-1133">Transmembrane helix</keyword>
<dbReference type="RefSeq" id="WP_015760073.1">
    <property type="nucleotide sequence ID" value="NC_013204.1"/>
</dbReference>
<dbReference type="AlphaFoldDB" id="C8WM76"/>